<keyword evidence="6 11" id="KW-0175">Coiled coil</keyword>
<feature type="compositionally biased region" description="Basic and acidic residues" evidence="12">
    <location>
        <begin position="1451"/>
        <end position="1473"/>
    </location>
</feature>
<dbReference type="EMBL" id="CANTFL010000409">
    <property type="protein sequence ID" value="CAI5722025.1"/>
    <property type="molecule type" value="Genomic_DNA"/>
</dbReference>
<keyword evidence="5 10" id="KW-0067">ATP-binding</keyword>
<dbReference type="Pfam" id="PF00225">
    <property type="entry name" value="Kinesin"/>
    <property type="match status" value="1"/>
</dbReference>
<dbReference type="SUPFAM" id="SSF52540">
    <property type="entry name" value="P-loop containing nucleoside triphosphate hydrolases"/>
    <property type="match status" value="1"/>
</dbReference>
<dbReference type="GO" id="GO:0005813">
    <property type="term" value="C:centrosome"/>
    <property type="evidence" value="ECO:0007669"/>
    <property type="project" value="UniProtKB-ARBA"/>
</dbReference>
<gene>
    <name evidence="14" type="ORF">HBR001_LOCUS2769</name>
</gene>
<evidence type="ECO:0000313" key="15">
    <source>
        <dbReference type="Proteomes" id="UP001162031"/>
    </source>
</evidence>
<feature type="region of interest" description="Disordered" evidence="12">
    <location>
        <begin position="1451"/>
        <end position="1477"/>
    </location>
</feature>
<dbReference type="InterPro" id="IPR036961">
    <property type="entry name" value="Kinesin_motor_dom_sf"/>
</dbReference>
<feature type="compositionally biased region" description="Polar residues" evidence="12">
    <location>
        <begin position="1673"/>
        <end position="1683"/>
    </location>
</feature>
<evidence type="ECO:0000256" key="5">
    <source>
        <dbReference type="ARBA" id="ARBA00022840"/>
    </source>
</evidence>
<evidence type="ECO:0000256" key="2">
    <source>
        <dbReference type="ARBA" id="ARBA00022490"/>
    </source>
</evidence>
<keyword evidence="4 10" id="KW-0547">Nucleotide-binding</keyword>
<reference evidence="14" key="1">
    <citation type="submission" date="2022-12" db="EMBL/GenBank/DDBJ databases">
        <authorList>
            <person name="Webb A."/>
        </authorList>
    </citation>
    <scope>NUCLEOTIDE SEQUENCE</scope>
    <source>
        <strain evidence="14">Hp1</strain>
    </source>
</reference>
<comment type="subcellular location">
    <subcellularLocation>
        <location evidence="1">Cytoplasm</location>
        <location evidence="1">Cytoskeleton</location>
        <location evidence="1">Spindle</location>
    </subcellularLocation>
</comment>
<comment type="similarity">
    <text evidence="9">Belongs to the TRAFAC class myosin-kinesin ATPase superfamily. Kinesin family. KIN-12 subfamily.</text>
</comment>
<dbReference type="GO" id="GO:0005874">
    <property type="term" value="C:microtubule"/>
    <property type="evidence" value="ECO:0007669"/>
    <property type="project" value="UniProtKB-KW"/>
</dbReference>
<dbReference type="InterPro" id="IPR031794">
    <property type="entry name" value="HMMR_C"/>
</dbReference>
<dbReference type="GO" id="GO:0005819">
    <property type="term" value="C:spindle"/>
    <property type="evidence" value="ECO:0007669"/>
    <property type="project" value="UniProtKB-SubCell"/>
</dbReference>
<proteinExistence type="inferred from homology"/>
<feature type="domain" description="Kinesin motor" evidence="13">
    <location>
        <begin position="6"/>
        <end position="375"/>
    </location>
</feature>
<dbReference type="FunFam" id="3.40.850.10:FF:000034">
    <property type="entry name" value="Kinesin family member 15"/>
    <property type="match status" value="1"/>
</dbReference>
<evidence type="ECO:0000256" key="4">
    <source>
        <dbReference type="ARBA" id="ARBA00022741"/>
    </source>
</evidence>
<feature type="region of interest" description="Disordered" evidence="12">
    <location>
        <begin position="1629"/>
        <end position="1683"/>
    </location>
</feature>
<dbReference type="Pfam" id="PF15908">
    <property type="entry name" value="HMMR_C"/>
    <property type="match status" value="1"/>
</dbReference>
<accession>A0AAV0TMJ1</accession>
<feature type="coiled-coil region" evidence="11">
    <location>
        <begin position="1065"/>
        <end position="1099"/>
    </location>
</feature>
<dbReference type="Proteomes" id="UP001162031">
    <property type="component" value="Unassembled WGS sequence"/>
</dbReference>
<dbReference type="InterPro" id="IPR027417">
    <property type="entry name" value="P-loop_NTPase"/>
</dbReference>
<keyword evidence="7 10" id="KW-0505">Motor protein</keyword>
<dbReference type="GO" id="GO:0000278">
    <property type="term" value="P:mitotic cell cycle"/>
    <property type="evidence" value="ECO:0007669"/>
    <property type="project" value="UniProtKB-ARBA"/>
</dbReference>
<sequence length="1683" mass="187462">MDDSANVKVFCRVRPPNERERLGVSLTASSSSTGLSVCGSGSFVKKCVTVAASDPAQQTLLLQSKHVGAKTFTFDRVFGEDASQNDVFEVVGAPITQACLDGYNGTIFAYGQTGSGKTFTMQGAEDVITAEAATRTSQELSLRGLVPRVFDYLFDNVVATDKRTHVQHTFACSFLEIYNERVYDLLDRGSAKDTAGLQLRENGRKGVHVEGLIESVVTNSKEAAELMMIGAQNRRVGQTSMNRESSRSHSVFILQLQSKEVSSQGTKIRTSRFNLVDLAGSERQRSTDAAGERLKEAGNINKSLSALGNVILRLSEQSVGKHRHVHYRDSKLTFLLKDSLGGNSKTFMIATISPAEESAFETLSTLKFAQRAKMIQNSAVVNEDSVGSAVALQEEVQRLRRQLQQAHQENARGIPRSCSIQKKNTTLTDVSSGEGSVAASSRLQGLCDPAIGARFRELEESFATTAENNDKLQRFCDCLQLKNGNLQALCTKLKQNAAQLKMMLRLRGIGGTGVDENKPSADAIEWRMKYEEMEKRVVGLQDKLQRCGVKDADVAGSVSSEVENMNSMILALTKQLALVLRDKHDLQDRLLDSKTHDDESMEGRFSQKVADTDISARLEEALKHQANEYQVKLDLVASVNACLEEKAAEASLQLLRMEELKRSWSVQLHDLERGLADSKAAVHLAEHAQVLTEKELVQEKVRAEKMGIQFERAREGAQFEFETALADAATTNRSLAYSKELLEHRIETAENEFAQQKAELVHLEEAHQRVISELEEARAARDESALEIAHLRAKVSDREGVIDELKRTAAVNTKEKIVLEEKLENLTESIGRLEGKARTTELQHMKAIEFLKHQALEHECLLVEDCNERLRVRGEQYEHLRSEFDDYKVTTKESAHLHILALEEKDVALGVLKQQLDDQSQKFELALGDVRQELLKSHADMSILSEEKVKCESDRAFAVQELENLQDIARKLDIEKGTMANKIRSLSQHLEDSLARVGELDEQKVELREKCELQQARLTASEQTNEKLSYEVEQLQQQIITDDVVNLRKQLVSAQEDCSQAAITHSQQLVELASYAKRIEELQQELVESKGAVRDTTNSLEEALNKIRYAEGVASRQREEVTMLKETHSTLRGELKSIELDRLKFSEALKIEQDAKQDLENVFAEARAAWVSEKCQLEQRSQESLLAVEKCADEVRLHADSLSALNRELEQERKSLKLLVAEQSETLQQLKDQVADGENKIGKLESDAAHSVATQEQLADDVAELREIVRDLECQLLEHQNLKKKQEAELAEKELAISITDGLIATMKDRARNNEIGWDLKTREYEDKLESARGQVQALEQSVAEKTAALAKAESSFMADKHSLQLEIAEKEKLLAEKTEQLMQTTRQLDAMSEQEGVRIEPDTTSAAECRNQLAQNDRSVAVEDLQVPTKESGTSHELAVQNSTSVEAKALPDGKEQKHELDGRCTERRVSEQQDQSVRKVLGMQQTGVGSTESAEGAMNEAKAKAVAQAALRQAKRKYVAEKMKMQREIQSLTEKVETVSKENEKLIGHHNSRQKIHHHVKVKEENNRLLDQVRLLTDDKLKLQRSLEKLRTMLKEKENIVSSAPSALSPSLNVPSSGSLLAKKVKRPSLGSASSATAASIAKASGKSAMRGRPTSRSVSPGPHKKRVKAPSSSSGPSWQR</sequence>
<feature type="coiled-coil region" evidence="11">
    <location>
        <begin position="955"/>
        <end position="1038"/>
    </location>
</feature>
<evidence type="ECO:0000256" key="1">
    <source>
        <dbReference type="ARBA" id="ARBA00004186"/>
    </source>
</evidence>
<dbReference type="InterPro" id="IPR044986">
    <property type="entry name" value="KIF15/KIN-12"/>
</dbReference>
<dbReference type="GO" id="GO:0003777">
    <property type="term" value="F:microtubule motor activity"/>
    <property type="evidence" value="ECO:0007669"/>
    <property type="project" value="InterPro"/>
</dbReference>
<dbReference type="GO" id="GO:0008017">
    <property type="term" value="F:microtubule binding"/>
    <property type="evidence" value="ECO:0007669"/>
    <property type="project" value="InterPro"/>
</dbReference>
<evidence type="ECO:0000256" key="12">
    <source>
        <dbReference type="SAM" id="MobiDB-lite"/>
    </source>
</evidence>
<dbReference type="PANTHER" id="PTHR37739">
    <property type="entry name" value="KINESIN-LIKE PROTEIN KIN-12D"/>
    <property type="match status" value="1"/>
</dbReference>
<evidence type="ECO:0000256" key="11">
    <source>
        <dbReference type="SAM" id="Coils"/>
    </source>
</evidence>
<dbReference type="PANTHER" id="PTHR37739:SF8">
    <property type="entry name" value="KINESIN-LIKE PROTEIN KIN-12D"/>
    <property type="match status" value="1"/>
</dbReference>
<name>A0AAV0TMJ1_HYABA</name>
<comment type="caution">
    <text evidence="14">The sequence shown here is derived from an EMBL/GenBank/DDBJ whole genome shotgun (WGS) entry which is preliminary data.</text>
</comment>
<protein>
    <recommendedName>
        <fullName evidence="13">Kinesin motor domain-containing protein</fullName>
    </recommendedName>
</protein>
<keyword evidence="2" id="KW-0963">Cytoplasm</keyword>
<feature type="binding site" evidence="10">
    <location>
        <begin position="111"/>
        <end position="118"/>
    </location>
    <ligand>
        <name>ATP</name>
        <dbReference type="ChEBI" id="CHEBI:30616"/>
    </ligand>
</feature>
<dbReference type="GO" id="GO:0007018">
    <property type="term" value="P:microtubule-based movement"/>
    <property type="evidence" value="ECO:0007669"/>
    <property type="project" value="InterPro"/>
</dbReference>
<dbReference type="InterPro" id="IPR001752">
    <property type="entry name" value="Kinesin_motor_dom"/>
</dbReference>
<evidence type="ECO:0000256" key="3">
    <source>
        <dbReference type="ARBA" id="ARBA00022701"/>
    </source>
</evidence>
<keyword evidence="8" id="KW-0206">Cytoskeleton</keyword>
<organism evidence="14 15">
    <name type="scientific">Hyaloperonospora brassicae</name>
    <name type="common">Brassica downy mildew</name>
    <name type="synonym">Peronospora brassicae</name>
    <dbReference type="NCBI Taxonomy" id="162125"/>
    <lineage>
        <taxon>Eukaryota</taxon>
        <taxon>Sar</taxon>
        <taxon>Stramenopiles</taxon>
        <taxon>Oomycota</taxon>
        <taxon>Peronosporomycetes</taxon>
        <taxon>Peronosporales</taxon>
        <taxon>Peronosporaceae</taxon>
        <taxon>Hyaloperonospora</taxon>
    </lineage>
</organism>
<keyword evidence="15" id="KW-1185">Reference proteome</keyword>
<dbReference type="GO" id="GO:0005829">
    <property type="term" value="C:cytosol"/>
    <property type="evidence" value="ECO:0007669"/>
    <property type="project" value="UniProtKB-ARBA"/>
</dbReference>
<feature type="coiled-coil region" evidence="11">
    <location>
        <begin position="1149"/>
        <end position="1296"/>
    </location>
</feature>
<dbReference type="SMART" id="SM00129">
    <property type="entry name" value="KISc"/>
    <property type="match status" value="1"/>
</dbReference>
<feature type="coiled-coil region" evidence="11">
    <location>
        <begin position="1322"/>
        <end position="1395"/>
    </location>
</feature>
<feature type="coiled-coil region" evidence="11">
    <location>
        <begin position="1517"/>
        <end position="1544"/>
    </location>
</feature>
<evidence type="ECO:0000256" key="7">
    <source>
        <dbReference type="ARBA" id="ARBA00023175"/>
    </source>
</evidence>
<feature type="coiled-coil region" evidence="11">
    <location>
        <begin position="732"/>
        <end position="843"/>
    </location>
</feature>
<dbReference type="InterPro" id="IPR019821">
    <property type="entry name" value="Kinesin_motor_CS"/>
</dbReference>
<feature type="compositionally biased region" description="Low complexity" evidence="12">
    <location>
        <begin position="1631"/>
        <end position="1651"/>
    </location>
</feature>
<evidence type="ECO:0000256" key="9">
    <source>
        <dbReference type="ARBA" id="ARBA00034488"/>
    </source>
</evidence>
<dbReference type="PRINTS" id="PR00380">
    <property type="entry name" value="KINESINHEAVY"/>
</dbReference>
<dbReference type="PROSITE" id="PS50067">
    <property type="entry name" value="KINESIN_MOTOR_2"/>
    <property type="match status" value="1"/>
</dbReference>
<evidence type="ECO:0000259" key="13">
    <source>
        <dbReference type="PROSITE" id="PS50067"/>
    </source>
</evidence>
<dbReference type="GO" id="GO:0005524">
    <property type="term" value="F:ATP binding"/>
    <property type="evidence" value="ECO:0007669"/>
    <property type="project" value="UniProtKB-UniRule"/>
</dbReference>
<evidence type="ECO:0000313" key="14">
    <source>
        <dbReference type="EMBL" id="CAI5722025.1"/>
    </source>
</evidence>
<evidence type="ECO:0000256" key="10">
    <source>
        <dbReference type="PROSITE-ProRule" id="PRU00283"/>
    </source>
</evidence>
<evidence type="ECO:0000256" key="6">
    <source>
        <dbReference type="ARBA" id="ARBA00023054"/>
    </source>
</evidence>
<dbReference type="Gene3D" id="3.40.850.10">
    <property type="entry name" value="Kinesin motor domain"/>
    <property type="match status" value="1"/>
</dbReference>
<dbReference type="PROSITE" id="PS00411">
    <property type="entry name" value="KINESIN_MOTOR_1"/>
    <property type="match status" value="1"/>
</dbReference>
<keyword evidence="3" id="KW-0493">Microtubule</keyword>
<evidence type="ECO:0000256" key="8">
    <source>
        <dbReference type="ARBA" id="ARBA00023212"/>
    </source>
</evidence>